<dbReference type="KEGG" id="ele:Elen_0633"/>
<dbReference type="AlphaFoldDB" id="C8WM64"/>
<dbReference type="RefSeq" id="WP_009306541.1">
    <property type="nucleotide sequence ID" value="NC_013204.1"/>
</dbReference>
<dbReference type="GO" id="GO:0016757">
    <property type="term" value="F:glycosyltransferase activity"/>
    <property type="evidence" value="ECO:0007669"/>
    <property type="project" value="UniProtKB-KW"/>
</dbReference>
<dbReference type="CAZy" id="GT2">
    <property type="family name" value="Glycosyltransferase Family 2"/>
</dbReference>
<dbReference type="STRING" id="479437.Elen_0633"/>
<dbReference type="Gene3D" id="3.90.550.10">
    <property type="entry name" value="Spore Coat Polysaccharide Biosynthesis Protein SpsA, Chain A"/>
    <property type="match status" value="1"/>
</dbReference>
<dbReference type="SUPFAM" id="SSF53448">
    <property type="entry name" value="Nucleotide-diphospho-sugar transferases"/>
    <property type="match status" value="1"/>
</dbReference>
<organism evidence="4 5">
    <name type="scientific">Eggerthella lenta (strain ATCC 25559 / DSM 2243 / CCUG 17323 / JCM 9979 / KCTC 3265 / NCTC 11813 / VPI 0255 / 1899 B)</name>
    <name type="common">Eubacterium lentum</name>
    <dbReference type="NCBI Taxonomy" id="479437"/>
    <lineage>
        <taxon>Bacteria</taxon>
        <taxon>Bacillati</taxon>
        <taxon>Actinomycetota</taxon>
        <taxon>Coriobacteriia</taxon>
        <taxon>Eggerthellales</taxon>
        <taxon>Eggerthellaceae</taxon>
        <taxon>Eggerthella</taxon>
    </lineage>
</organism>
<dbReference type="InterPro" id="IPR029044">
    <property type="entry name" value="Nucleotide-diphossugar_trans"/>
</dbReference>
<evidence type="ECO:0000256" key="1">
    <source>
        <dbReference type="ARBA" id="ARBA00022676"/>
    </source>
</evidence>
<dbReference type="OrthoDB" id="1666828at2"/>
<sequence>MNPLVSVIIPVYNVESYVSECIESVIAQTYSNIEIVVVNDGSTDGSGFSCDQYACSDSRVVVVHKENEGLSAARNAGIAVCRGDFVAFVDGDDFVSPVFIETLMHAIEVCDCEIAAIPCGTAFEDGSSCELVAKAAFIPDARVMDSYTVQKLMLYQRLDTGVPWRLYARRILGDAPFAVGLYYEDLASVYKFIHDVDRVALVDCRALYAYRLRKSGIISQAYSPIKALSAIEVSRRLSSDMQEWYPDLAVASASRCFSLCRMVYAQIPVEYELSSKFENDRRALWGELKERRKIVLSDSSARKRERLAAAIALIGEAPFALFCHACRKAGLLR</sequence>
<dbReference type="EMBL" id="CP001726">
    <property type="protein sequence ID" value="ACV54618.1"/>
    <property type="molecule type" value="Genomic_DNA"/>
</dbReference>
<dbReference type="InterPro" id="IPR001173">
    <property type="entry name" value="Glyco_trans_2-like"/>
</dbReference>
<keyword evidence="5" id="KW-1185">Reference proteome</keyword>
<evidence type="ECO:0000256" key="2">
    <source>
        <dbReference type="ARBA" id="ARBA00022679"/>
    </source>
</evidence>
<evidence type="ECO:0000259" key="3">
    <source>
        <dbReference type="Pfam" id="PF00535"/>
    </source>
</evidence>
<accession>C8WM64</accession>
<name>C8WM64_EGGLE</name>
<dbReference type="CDD" id="cd00761">
    <property type="entry name" value="Glyco_tranf_GTA_type"/>
    <property type="match status" value="1"/>
</dbReference>
<dbReference type="eggNOG" id="COG1216">
    <property type="taxonomic scope" value="Bacteria"/>
</dbReference>
<protein>
    <submittedName>
        <fullName evidence="4">Glycosyl transferase family 2</fullName>
    </submittedName>
</protein>
<gene>
    <name evidence="4" type="ordered locus">Elen_0633</name>
</gene>
<keyword evidence="2 4" id="KW-0808">Transferase</keyword>
<dbReference type="Proteomes" id="UP000001377">
    <property type="component" value="Chromosome"/>
</dbReference>
<dbReference type="PaxDb" id="479437-Elen_0633"/>
<dbReference type="PANTHER" id="PTHR22916">
    <property type="entry name" value="GLYCOSYLTRANSFERASE"/>
    <property type="match status" value="1"/>
</dbReference>
<proteinExistence type="predicted"/>
<dbReference type="HOGENOM" id="CLU_025996_25_1_11"/>
<dbReference type="Pfam" id="PF00535">
    <property type="entry name" value="Glycos_transf_2"/>
    <property type="match status" value="1"/>
</dbReference>
<evidence type="ECO:0000313" key="5">
    <source>
        <dbReference type="Proteomes" id="UP000001377"/>
    </source>
</evidence>
<evidence type="ECO:0000313" key="4">
    <source>
        <dbReference type="EMBL" id="ACV54618.1"/>
    </source>
</evidence>
<dbReference type="PANTHER" id="PTHR22916:SF51">
    <property type="entry name" value="GLYCOSYLTRANSFERASE EPSH-RELATED"/>
    <property type="match status" value="1"/>
</dbReference>
<reference evidence="4 5" key="1">
    <citation type="journal article" date="2009" name="Stand. Genomic Sci.">
        <title>Complete genome sequence of Eggerthella lenta type strain (IPP VPI 0255).</title>
        <authorList>
            <person name="Saunders E."/>
            <person name="Pukall R."/>
            <person name="Abt B."/>
            <person name="Lapidus A."/>
            <person name="Glavina Del Rio T."/>
            <person name="Copeland A."/>
            <person name="Tice H."/>
            <person name="Cheng J.F."/>
            <person name="Lucas S."/>
            <person name="Chen F."/>
            <person name="Nolan M."/>
            <person name="Bruce D."/>
            <person name="Goodwin L."/>
            <person name="Pitluck S."/>
            <person name="Ivanova N."/>
            <person name="Mavromatis K."/>
            <person name="Ovchinnikova G."/>
            <person name="Pati A."/>
            <person name="Chen A."/>
            <person name="Palaniappan K."/>
            <person name="Land M."/>
            <person name="Hauser L."/>
            <person name="Chang Y.J."/>
            <person name="Jeffries C.D."/>
            <person name="Chain P."/>
            <person name="Meincke L."/>
            <person name="Sims D."/>
            <person name="Brettin T."/>
            <person name="Detter J.C."/>
            <person name="Goker M."/>
            <person name="Bristow J."/>
            <person name="Eisen J.A."/>
            <person name="Markowitz V."/>
            <person name="Hugenholtz P."/>
            <person name="Kyrpides N.C."/>
            <person name="Klenk H.P."/>
            <person name="Han C."/>
        </authorList>
    </citation>
    <scope>NUCLEOTIDE SEQUENCE [LARGE SCALE GENOMIC DNA]</scope>
    <source>
        <strain evidence="5">ATCC 25559 / DSM 2243 / CCUG 17323 / JCM 9979 / KCTC 3265 / NCTC 11813 / VPI 0255 / 1899 B</strain>
    </source>
</reference>
<dbReference type="BioCyc" id="ELEN479437:G1GFY-641-MONOMER"/>
<keyword evidence="1" id="KW-0328">Glycosyltransferase</keyword>
<feature type="domain" description="Glycosyltransferase 2-like" evidence="3">
    <location>
        <begin position="6"/>
        <end position="116"/>
    </location>
</feature>